<feature type="compositionally biased region" description="Basic residues" evidence="1">
    <location>
        <begin position="267"/>
        <end position="285"/>
    </location>
</feature>
<dbReference type="Proteomes" id="UP000293360">
    <property type="component" value="Unassembled WGS sequence"/>
</dbReference>
<dbReference type="EMBL" id="QJNU01000381">
    <property type="protein sequence ID" value="RYP00583.1"/>
    <property type="molecule type" value="Genomic_DNA"/>
</dbReference>
<feature type="region of interest" description="Disordered" evidence="1">
    <location>
        <begin position="44"/>
        <end position="129"/>
    </location>
</feature>
<comment type="caution">
    <text evidence="2">The sequence shown here is derived from an EMBL/GenBank/DDBJ whole genome shotgun (WGS) entry which is preliminary data.</text>
</comment>
<dbReference type="STRING" id="155417.A0A4Q4T4Q3"/>
<dbReference type="GO" id="GO:0005740">
    <property type="term" value="C:mitochondrial envelope"/>
    <property type="evidence" value="ECO:0007669"/>
    <property type="project" value="TreeGrafter"/>
</dbReference>
<feature type="compositionally biased region" description="Basic residues" evidence="1">
    <location>
        <begin position="108"/>
        <end position="120"/>
    </location>
</feature>
<feature type="compositionally biased region" description="Basic and acidic residues" evidence="1">
    <location>
        <begin position="1107"/>
        <end position="1119"/>
    </location>
</feature>
<feature type="compositionally biased region" description="Low complexity" evidence="1">
    <location>
        <begin position="91"/>
        <end position="102"/>
    </location>
</feature>
<keyword evidence="3" id="KW-1185">Reference proteome</keyword>
<dbReference type="InterPro" id="IPR013943">
    <property type="entry name" value="Pet127"/>
</dbReference>
<gene>
    <name evidence="2" type="ORF">DL764_006457</name>
</gene>
<dbReference type="Gene3D" id="3.20.20.80">
    <property type="entry name" value="Glycosidases"/>
    <property type="match status" value="1"/>
</dbReference>
<dbReference type="Pfam" id="PF08634">
    <property type="entry name" value="Pet127"/>
    <property type="match status" value="1"/>
</dbReference>
<dbReference type="PANTHER" id="PTHR31014:SF0">
    <property type="entry name" value="MITOCHONDRIAL TRANSLATION SYSTEM COMPONENT PET127-RELATED"/>
    <property type="match status" value="1"/>
</dbReference>
<feature type="region of interest" description="Disordered" evidence="1">
    <location>
        <begin position="1270"/>
        <end position="1308"/>
    </location>
</feature>
<dbReference type="PANTHER" id="PTHR31014">
    <property type="entry name" value="MITOCHONDRIAL TRANSLATION SYSTEM COMPONENT PET127-RELATED"/>
    <property type="match status" value="1"/>
</dbReference>
<feature type="compositionally biased region" description="Polar residues" evidence="1">
    <location>
        <begin position="883"/>
        <end position="902"/>
    </location>
</feature>
<feature type="compositionally biased region" description="Low complexity" evidence="1">
    <location>
        <begin position="1073"/>
        <end position="1090"/>
    </location>
</feature>
<organism evidence="2 3">
    <name type="scientific">Monosporascus ibericus</name>
    <dbReference type="NCBI Taxonomy" id="155417"/>
    <lineage>
        <taxon>Eukaryota</taxon>
        <taxon>Fungi</taxon>
        <taxon>Dikarya</taxon>
        <taxon>Ascomycota</taxon>
        <taxon>Pezizomycotina</taxon>
        <taxon>Sordariomycetes</taxon>
        <taxon>Xylariomycetidae</taxon>
        <taxon>Xylariales</taxon>
        <taxon>Xylariales incertae sedis</taxon>
        <taxon>Monosporascus</taxon>
    </lineage>
</organism>
<accession>A0A4Q4T4Q3</accession>
<feature type="region of interest" description="Disordered" evidence="1">
    <location>
        <begin position="1066"/>
        <end position="1124"/>
    </location>
</feature>
<feature type="compositionally biased region" description="Polar residues" evidence="1">
    <location>
        <begin position="67"/>
        <end position="84"/>
    </location>
</feature>
<protein>
    <submittedName>
        <fullName evidence="2">Uncharacterized protein</fullName>
    </submittedName>
</protein>
<evidence type="ECO:0000313" key="2">
    <source>
        <dbReference type="EMBL" id="RYP00583.1"/>
    </source>
</evidence>
<feature type="compositionally biased region" description="Acidic residues" evidence="1">
    <location>
        <begin position="986"/>
        <end position="1007"/>
    </location>
</feature>
<feature type="compositionally biased region" description="Polar residues" evidence="1">
    <location>
        <begin position="927"/>
        <end position="975"/>
    </location>
</feature>
<feature type="compositionally biased region" description="Polar residues" evidence="1">
    <location>
        <begin position="297"/>
        <end position="311"/>
    </location>
</feature>
<feature type="compositionally biased region" description="Acidic residues" evidence="1">
    <location>
        <begin position="867"/>
        <end position="876"/>
    </location>
</feature>
<reference evidence="2 3" key="1">
    <citation type="submission" date="2018-06" db="EMBL/GenBank/DDBJ databases">
        <title>Complete Genomes of Monosporascus.</title>
        <authorList>
            <person name="Robinson A.J."/>
            <person name="Natvig D.O."/>
        </authorList>
    </citation>
    <scope>NUCLEOTIDE SEQUENCE [LARGE SCALE GENOMIC DNA]</scope>
    <source>
        <strain evidence="2 3">CBS 110550</strain>
    </source>
</reference>
<feature type="region of interest" description="Disordered" evidence="1">
    <location>
        <begin position="849"/>
        <end position="1045"/>
    </location>
</feature>
<dbReference type="GO" id="GO:0000964">
    <property type="term" value="P:mitochondrial RNA 5'-end processing"/>
    <property type="evidence" value="ECO:0007669"/>
    <property type="project" value="TreeGrafter"/>
</dbReference>
<feature type="compositionally biased region" description="Acidic residues" evidence="1">
    <location>
        <begin position="759"/>
        <end position="779"/>
    </location>
</feature>
<feature type="region of interest" description="Disordered" evidence="1">
    <location>
        <begin position="755"/>
        <end position="787"/>
    </location>
</feature>
<sequence>MSHSYAKKFLIASNDKQHPPSLFAITTFSSDGFASTTEDAYASISNASIERSRRPPLTSTTRHHDPSFSTTTRQAASPAESQPNPAVDVAEASTTPQSSSPPSESPPPKKKKKRSKKPAKKQIDAQSDAERQLSVLQGALAALKNVLAAQNIDVGNITTGKETGDDKKKQVAQQPKSKAKGAKRKTQDAPSSAEEGGRAEQDAEQKATSAESRPAPGSSDLHTLRRALADANAVGTQATPSATADTASSKADKKSVETRPATEKAGKRVRKRKVSRATQKTKGKKQATQSPEGADASISTPADSPGKSSPIKTPYRAIGKPFSGDSPGHLEGASKEKPSKRSKSKKGKGPLAISKVNTNTLTLVPIDAPRAPVPSLSYGLERVLFNPGVYYLQDPRSRVYNFDPYLSNIMPIQEFDFNALKQYVTSSKDSTLISIAKEYGKKYTGSTSSMSSMLSHFHYLLSAWRNVNVDMLSRSIKPESLQFTRINRAPAAIFLHWKNGTYAIDADKEFDTANILSMLGKSMEKLLTLPKVEYERYRHSNSDQISQEERDAEEAYHYTGFRDFLMRSQLDAHDPRVPGSGMFDLKTRAVISIRMDAKGFEKGLGYEIRNRFGDWESFEREYYDMIRSAFLKYSLQVRMGRMDGIFVAFHNTQRIFGFQYIPLSEMDLALHGTSNVTLGNREFKLSLRLLNEILDRATKKWPEQSLRLHFETRTSVASPFMYIFAKPVKPEDIDEVQNANKASIEAFERTILGLSKDADEAEPEVESDDVIEEEEDEDNESPKTEEMQTLAAWEEVRQTVEDAMEDDEVGVGIVREAIEDALEQSGLIRAKSSEEARGYVDALLTAITGAQHPKLTVSSDSLPEAAPTEDNEEPADCEAATSPARTESPTETESANGTQASVADNEPRSTTQVVESEASEESSVTVDQTPDLTSHESIASIGNQETPEVASTHSELPSSVDETASQGQTPASTPKESGAVAQNEESAVEEEEEDDPDEDEEVSESEGDVTSLSDMSPLKDLIVRMAQRIDEKPVPEENIDETMNDSSKLKAFERILGKMISLAKVEESEQQLTTSSPGASATETESSEAPEPAPKTTEADDIPSSAKDAEKIDSHKLPADDTEQGELLGMVLTIKNKMNGKYVTRPENLSKHDEWVLEYNIEELPDERARRFYAQCKTRRRKALVDEGDKDSEWYAMFQGQLEKRTQKGREWRARELERSQNKPVHVVGQDGPLEWEDVFGNTVAAKAPPQKLTLGPEELDSEVEELDFVGESEETEVPSKEPEDSEPQQTDAPSTDAGDGENSDQTKVIGIAPGYPVLRRAWSSSSLRPIVEDDLMYSPTVSVAAVFQIRASPILQFAALTVLLGCALCAGPLTRNAEPHQFPAIDRSTLYGKLFVGYQGWFRKPGEGNGSSHWTTDLLTPEVGHARVPLDTSFTLPDGAGPAQSYPNGCEGVVDLHFEIMAAQGIDGAFVQQFYFYASEEPRGGWNRVLRHAQAAAEKYGAGFVIEYDLDGASTANILADLATWPTSRRLQPDDGIAIVTALKQAGCLMYRLADMLQPWTVGTYGIDNYDNFHDRRQAVEDTKARAVGLGPSFIFGTTFDEVNEVTRIYPVLKRSALPTNQRLLGVDDDMPPDAYLTITGHATRNRAEA</sequence>
<proteinExistence type="predicted"/>
<evidence type="ECO:0000256" key="1">
    <source>
        <dbReference type="SAM" id="MobiDB-lite"/>
    </source>
</evidence>
<feature type="compositionally biased region" description="Basic and acidic residues" evidence="1">
    <location>
        <begin position="195"/>
        <end position="205"/>
    </location>
</feature>
<feature type="compositionally biased region" description="Basic and acidic residues" evidence="1">
    <location>
        <begin position="250"/>
        <end position="266"/>
    </location>
</feature>
<feature type="region of interest" description="Disordered" evidence="1">
    <location>
        <begin position="148"/>
        <end position="352"/>
    </location>
</feature>
<dbReference type="OrthoDB" id="10249045at2759"/>
<name>A0A4Q4T4Q3_9PEZI</name>
<evidence type="ECO:0000313" key="3">
    <source>
        <dbReference type="Proteomes" id="UP000293360"/>
    </source>
</evidence>
<feature type="compositionally biased region" description="Low complexity" evidence="1">
    <location>
        <begin position="909"/>
        <end position="926"/>
    </location>
</feature>